<dbReference type="RefSeq" id="WP_231005974.1">
    <property type="nucleotide sequence ID" value="NZ_JAJNEC010000005.1"/>
</dbReference>
<keyword evidence="4" id="KW-1185">Reference proteome</keyword>
<dbReference type="PANTHER" id="PTHR36459">
    <property type="entry name" value="ORF"/>
    <property type="match status" value="1"/>
</dbReference>
<name>A0ABS8PVM7_9BACT</name>
<gene>
    <name evidence="3" type="ORF">LQ567_16275</name>
</gene>
<evidence type="ECO:0000313" key="4">
    <source>
        <dbReference type="Proteomes" id="UP001199816"/>
    </source>
</evidence>
<dbReference type="PANTHER" id="PTHR36459:SF1">
    <property type="entry name" value="FATTY ACID DESATURASE DOMAIN-CONTAINING PROTEIN-RELATED"/>
    <property type="match status" value="1"/>
</dbReference>
<feature type="transmembrane region" description="Helical" evidence="1">
    <location>
        <begin position="37"/>
        <end position="57"/>
    </location>
</feature>
<dbReference type="EMBL" id="JAJNEC010000005">
    <property type="protein sequence ID" value="MCD2424337.1"/>
    <property type="molecule type" value="Genomic_DNA"/>
</dbReference>
<keyword evidence="1" id="KW-0472">Membrane</keyword>
<evidence type="ECO:0000256" key="1">
    <source>
        <dbReference type="SAM" id="Phobius"/>
    </source>
</evidence>
<reference evidence="3 4" key="1">
    <citation type="submission" date="2021-11" db="EMBL/GenBank/DDBJ databases">
        <title>Genomic of Niabella pedocola.</title>
        <authorList>
            <person name="Wu T."/>
        </authorList>
    </citation>
    <scope>NUCLEOTIDE SEQUENCE [LARGE SCALE GENOMIC DNA]</scope>
    <source>
        <strain evidence="3 4">JCM 31011</strain>
    </source>
</reference>
<dbReference type="InterPro" id="IPR005804">
    <property type="entry name" value="FA_desaturase_dom"/>
</dbReference>
<proteinExistence type="predicted"/>
<protein>
    <submittedName>
        <fullName evidence="3">Fatty acid desaturase</fullName>
    </submittedName>
</protein>
<feature type="transmembrane region" description="Helical" evidence="1">
    <location>
        <begin position="63"/>
        <end position="80"/>
    </location>
</feature>
<organism evidence="3 4">
    <name type="scientific">Niabella pedocola</name>
    <dbReference type="NCBI Taxonomy" id="1752077"/>
    <lineage>
        <taxon>Bacteria</taxon>
        <taxon>Pseudomonadati</taxon>
        <taxon>Bacteroidota</taxon>
        <taxon>Chitinophagia</taxon>
        <taxon>Chitinophagales</taxon>
        <taxon>Chitinophagaceae</taxon>
        <taxon>Niabella</taxon>
    </lineage>
</organism>
<dbReference type="Proteomes" id="UP001199816">
    <property type="component" value="Unassembled WGS sequence"/>
</dbReference>
<accession>A0ABS8PVM7</accession>
<feature type="transmembrane region" description="Helical" evidence="1">
    <location>
        <begin position="156"/>
        <end position="174"/>
    </location>
</feature>
<sequence length="353" mass="42278">MKVLSDLTDPTYTDKSRFNSYERFWLGFMNDKRDLPFLYLLTRIHLFILPVAVLLFTPLLSGWIWWLTALVYFYFSQFYFKGRFGLMFHCLCHRKMFKPGYQQKIHGYISWIICPLFGHTPESYFSHHMGMHHVENNDEEDSSSTMPYQRDSLRGFLLYFFHFLFKGVIETFQYLYTRKRKKLYTRLTVGECSYIAFCIVLCFLNLKATLIVFVFPLLFARLVMMLGNWAQHSFIDNENPGNIYTNAINCINTPYNHTCWNDGYHIIHHLRPGMHYTEMPQEFLKKQDEFARQKAIIFDGIHYLHVFYYLMTKRYDKLARNLVNINNTFETEAQAISLIKKRIQKIPGRHAHI</sequence>
<feature type="domain" description="Fatty acid desaturase" evidence="2">
    <location>
        <begin position="65"/>
        <end position="292"/>
    </location>
</feature>
<dbReference type="Pfam" id="PF00487">
    <property type="entry name" value="FA_desaturase"/>
    <property type="match status" value="1"/>
</dbReference>
<feature type="transmembrane region" description="Helical" evidence="1">
    <location>
        <begin position="194"/>
        <end position="219"/>
    </location>
</feature>
<keyword evidence="1" id="KW-1133">Transmembrane helix</keyword>
<keyword evidence="1" id="KW-0812">Transmembrane</keyword>
<comment type="caution">
    <text evidence="3">The sequence shown here is derived from an EMBL/GenBank/DDBJ whole genome shotgun (WGS) entry which is preliminary data.</text>
</comment>
<evidence type="ECO:0000259" key="2">
    <source>
        <dbReference type="Pfam" id="PF00487"/>
    </source>
</evidence>
<evidence type="ECO:0000313" key="3">
    <source>
        <dbReference type="EMBL" id="MCD2424337.1"/>
    </source>
</evidence>